<dbReference type="Pfam" id="PF02845">
    <property type="entry name" value="CUE"/>
    <property type="match status" value="1"/>
</dbReference>
<name>A0A8B8Z6U1_BALMU</name>
<sequence length="729" mass="83004">MQHNASSAPGPTPDHPQGPEDREAEDFTSAVEEYLERATFVANDLDWLLALPHDKFWCQVVFDETLQKCLDSYLHYVPRKFDEWVAPAPEVVDMEKRLHRSVFLTFLRMSTHKESKDHFISPSAFGEILYNNFLFDIPKILDLCVLFGKGNSPLLQKMIGNIFLQQPSYYNDLDETMPTILQVFSNILQHCGLQGDGACATPQKLEERGRLTPSDMPLLELKDIVLYLCDTCTTLWAFLDIFPLACPTFQKHDFCYRLASFYEIAIPELESAIKKRRLEDSKLLGDLWQRLSHSRKKLLEIFHILLNQICLLPVLESSCDNIQGFIEEFLQIFSSLLQEKRFLRDYDALFPVADDISLLQQASSALDETRTAYILQAVESAWEGVDRRKATNAKDPPVAENPNRVVEAAEAVSRPSSLPQNLEEEECLGAAAAPGPAVCGVELDSLISQVKDLLPDFGEGFILACLEHYSYDPEQVINNILEGRLAPALSQLDHGLDRQVKPDPTPLLASRHNIFQNDEFDVFSRDSVDLSRVHKGRRKEESARSLLNDKREVVAQRRRYEQYSVVAEEVPVQPGEDSPYRGDDYEDEYDDTYDGNQVGANDADSDDELISRRPFTIPQVLRTKVPREGQEEDEEEEEEAEDEAPKPDHFVQDPAVLREKAEARRMAFLARKGYRHDSSTAVAGNPRGHGQSRETTQERRKKESSKATRANHNRRTMTDRKRSKGMIPS</sequence>
<dbReference type="PROSITE" id="PS51140">
    <property type="entry name" value="CUE"/>
    <property type="match status" value="1"/>
</dbReference>
<dbReference type="GO" id="GO:0006355">
    <property type="term" value="P:regulation of DNA-templated transcription"/>
    <property type="evidence" value="ECO:0007669"/>
    <property type="project" value="TreeGrafter"/>
</dbReference>
<dbReference type="InterPro" id="IPR003892">
    <property type="entry name" value="CUE"/>
</dbReference>
<dbReference type="InterPro" id="IPR009060">
    <property type="entry name" value="UBA-like_sf"/>
</dbReference>
<dbReference type="AlphaFoldDB" id="A0A8B8Z6U1"/>
<feature type="region of interest" description="Disordered" evidence="1">
    <location>
        <begin position="565"/>
        <end position="729"/>
    </location>
</feature>
<evidence type="ECO:0000313" key="4">
    <source>
        <dbReference type="RefSeq" id="XP_036730561.1"/>
    </source>
</evidence>
<evidence type="ECO:0000313" key="3">
    <source>
        <dbReference type="Proteomes" id="UP000694857"/>
    </source>
</evidence>
<feature type="compositionally biased region" description="Basic and acidic residues" evidence="1">
    <location>
        <begin position="691"/>
        <end position="706"/>
    </location>
</feature>
<feature type="compositionally biased region" description="Acidic residues" evidence="1">
    <location>
        <begin position="584"/>
        <end position="593"/>
    </location>
</feature>
<protein>
    <submittedName>
        <fullName evidence="4 5">Activating signal cointegrator 1 complex subunit 2 isoform X2</fullName>
    </submittedName>
</protein>
<dbReference type="SMART" id="SM00546">
    <property type="entry name" value="CUE"/>
    <property type="match status" value="1"/>
</dbReference>
<feature type="compositionally biased region" description="Acidic residues" evidence="1">
    <location>
        <begin position="630"/>
        <end position="642"/>
    </location>
</feature>
<feature type="domain" description="CUE" evidence="2">
    <location>
        <begin position="442"/>
        <end position="485"/>
    </location>
</feature>
<feature type="region of interest" description="Disordered" evidence="1">
    <location>
        <begin position="1"/>
        <end position="28"/>
    </location>
</feature>
<reference evidence="4 5" key="1">
    <citation type="submission" date="2025-04" db="UniProtKB">
        <authorList>
            <consortium name="RefSeq"/>
        </authorList>
    </citation>
    <scope>IDENTIFICATION</scope>
    <source>
        <tissue evidence="4 5">Epidermis and Blubber</tissue>
    </source>
</reference>
<gene>
    <name evidence="4 5" type="primary">ASCC2</name>
</gene>
<dbReference type="PANTHER" id="PTHR21494">
    <property type="entry name" value="ACTIVATING SIGNAL COINTEGRATOR 1 COMPLEX SUBUNIT 2 ASC-1 COMPLEX SUBUNIT P100"/>
    <property type="match status" value="1"/>
</dbReference>
<dbReference type="InterPro" id="IPR041800">
    <property type="entry name" value="ASCC2_CUE"/>
</dbReference>
<evidence type="ECO:0000256" key="1">
    <source>
        <dbReference type="SAM" id="MobiDB-lite"/>
    </source>
</evidence>
<dbReference type="RefSeq" id="XP_036730562.1">
    <property type="nucleotide sequence ID" value="XM_036874667.1"/>
</dbReference>
<dbReference type="CTD" id="84164"/>
<dbReference type="CDD" id="cd14364">
    <property type="entry name" value="CUE_ASCC2"/>
    <property type="match status" value="1"/>
</dbReference>
<dbReference type="InterPro" id="IPR052586">
    <property type="entry name" value="ASCC2"/>
</dbReference>
<proteinExistence type="predicted"/>
<dbReference type="Proteomes" id="UP000694857">
    <property type="component" value="Chromosome 14"/>
</dbReference>
<dbReference type="PANTHER" id="PTHR21494:SF0">
    <property type="entry name" value="ACTIVATING SIGNAL COINTEGRATOR 1 COMPLEX SUBUNIT 2"/>
    <property type="match status" value="1"/>
</dbReference>
<keyword evidence="3" id="KW-1185">Reference proteome</keyword>
<accession>A0A8B8Z6U1</accession>
<dbReference type="RefSeq" id="XP_036730561.1">
    <property type="nucleotide sequence ID" value="XM_036874666.1"/>
</dbReference>
<evidence type="ECO:0000313" key="5">
    <source>
        <dbReference type="RefSeq" id="XP_036730562.1"/>
    </source>
</evidence>
<organism evidence="3 5">
    <name type="scientific">Balaenoptera musculus</name>
    <name type="common">Blue whale</name>
    <dbReference type="NCBI Taxonomy" id="9771"/>
    <lineage>
        <taxon>Eukaryota</taxon>
        <taxon>Metazoa</taxon>
        <taxon>Chordata</taxon>
        <taxon>Craniata</taxon>
        <taxon>Vertebrata</taxon>
        <taxon>Euteleostomi</taxon>
        <taxon>Mammalia</taxon>
        <taxon>Eutheria</taxon>
        <taxon>Laurasiatheria</taxon>
        <taxon>Artiodactyla</taxon>
        <taxon>Whippomorpha</taxon>
        <taxon>Cetacea</taxon>
        <taxon>Mysticeti</taxon>
        <taxon>Balaenopteridae</taxon>
        <taxon>Balaenoptera</taxon>
    </lineage>
</organism>
<dbReference type="GO" id="GO:0043130">
    <property type="term" value="F:ubiquitin binding"/>
    <property type="evidence" value="ECO:0007669"/>
    <property type="project" value="InterPro"/>
</dbReference>
<evidence type="ECO:0000259" key="2">
    <source>
        <dbReference type="PROSITE" id="PS51140"/>
    </source>
</evidence>
<dbReference type="Gene3D" id="1.10.8.10">
    <property type="entry name" value="DNA helicase RuvA subunit, C-terminal domain"/>
    <property type="match status" value="1"/>
</dbReference>
<dbReference type="SUPFAM" id="SSF46934">
    <property type="entry name" value="UBA-like"/>
    <property type="match status" value="1"/>
</dbReference>
<feature type="compositionally biased region" description="Basic and acidic residues" evidence="1">
    <location>
        <begin position="643"/>
        <end position="665"/>
    </location>
</feature>
<dbReference type="GeneID" id="118906851"/>